<proteinExistence type="predicted"/>
<evidence type="ECO:0000313" key="2">
    <source>
        <dbReference type="EMBL" id="OMJ95164.1"/>
    </source>
</evidence>
<feature type="compositionally biased region" description="Polar residues" evidence="1">
    <location>
        <begin position="1"/>
        <end position="10"/>
    </location>
</feature>
<feature type="region of interest" description="Disordered" evidence="1">
    <location>
        <begin position="1"/>
        <end position="21"/>
    </location>
</feature>
<gene>
    <name evidence="2" type="ORF">SteCoe_1538</name>
</gene>
<evidence type="ECO:0000256" key="1">
    <source>
        <dbReference type="SAM" id="MobiDB-lite"/>
    </source>
</evidence>
<keyword evidence="3" id="KW-1185">Reference proteome</keyword>
<reference evidence="2 3" key="1">
    <citation type="submission" date="2016-11" db="EMBL/GenBank/DDBJ databases">
        <title>The macronuclear genome of Stentor coeruleus: a giant cell with tiny introns.</title>
        <authorList>
            <person name="Slabodnick M."/>
            <person name="Ruby J.G."/>
            <person name="Reiff S.B."/>
            <person name="Swart E.C."/>
            <person name="Gosai S."/>
            <person name="Prabakaran S."/>
            <person name="Witkowska E."/>
            <person name="Larue G.E."/>
            <person name="Fisher S."/>
            <person name="Freeman R.M."/>
            <person name="Gunawardena J."/>
            <person name="Chu W."/>
            <person name="Stover N.A."/>
            <person name="Gregory B.D."/>
            <person name="Nowacki M."/>
            <person name="Derisi J."/>
            <person name="Roy S.W."/>
            <person name="Marshall W.F."/>
            <person name="Sood P."/>
        </authorList>
    </citation>
    <scope>NUCLEOTIDE SEQUENCE [LARGE SCALE GENOMIC DNA]</scope>
    <source>
        <strain evidence="2">WM001</strain>
    </source>
</reference>
<comment type="caution">
    <text evidence="2">The sequence shown here is derived from an EMBL/GenBank/DDBJ whole genome shotgun (WGS) entry which is preliminary data.</text>
</comment>
<dbReference type="AlphaFoldDB" id="A0A1R2D1M6"/>
<protein>
    <submittedName>
        <fullName evidence="2">Uncharacterized protein</fullName>
    </submittedName>
</protein>
<sequence>MWKQYMQPTKSARAKVAEPENMRDRLQSLSQAVNVLKEEMKIETSATASNLERIEKQQFGTLNSQVYALKKAFTDLADAMLEEVEGVRNDYRAEMDDFKHDFISKYENLADTQRSSQDNCNKINSSLTQSVKQAFQHMQTIKNQQDIISEDLKSLKTSFSNSNIQQKEFCQHVEQIVHENIKQVTKVIQDSNEIRSKVTEFDALPKQINYIIEKEKERIKLIEEKLSKEIVDIDRKIKFVQKDTESLGNKKEIVEIHNYLANVEFKCEEVVKETKREILQLGMDIERRIDEINKSQENFSSFICNEIKGVEDNSNVLKRIEFLEELSSTQRRELFNSLTSLEQNIYKKQEKIIKAIYQMARKTEMPEALLLL</sequence>
<dbReference type="Proteomes" id="UP000187209">
    <property type="component" value="Unassembled WGS sequence"/>
</dbReference>
<evidence type="ECO:0000313" key="3">
    <source>
        <dbReference type="Proteomes" id="UP000187209"/>
    </source>
</evidence>
<dbReference type="OrthoDB" id="10525598at2759"/>
<organism evidence="2 3">
    <name type="scientific">Stentor coeruleus</name>
    <dbReference type="NCBI Taxonomy" id="5963"/>
    <lineage>
        <taxon>Eukaryota</taxon>
        <taxon>Sar</taxon>
        <taxon>Alveolata</taxon>
        <taxon>Ciliophora</taxon>
        <taxon>Postciliodesmatophora</taxon>
        <taxon>Heterotrichea</taxon>
        <taxon>Heterotrichida</taxon>
        <taxon>Stentoridae</taxon>
        <taxon>Stentor</taxon>
    </lineage>
</organism>
<dbReference type="EMBL" id="MPUH01000016">
    <property type="protein sequence ID" value="OMJ95164.1"/>
    <property type="molecule type" value="Genomic_DNA"/>
</dbReference>
<name>A0A1R2D1M6_9CILI</name>
<accession>A0A1R2D1M6</accession>